<dbReference type="InterPro" id="IPR000073">
    <property type="entry name" value="AB_hydrolase_1"/>
</dbReference>
<dbReference type="SUPFAM" id="SSF53474">
    <property type="entry name" value="alpha/beta-Hydrolases"/>
    <property type="match status" value="1"/>
</dbReference>
<dbReference type="Pfam" id="PF12697">
    <property type="entry name" value="Abhydrolase_6"/>
    <property type="match status" value="1"/>
</dbReference>
<reference evidence="2 3" key="1">
    <citation type="submission" date="2023-12" db="EMBL/GenBank/DDBJ databases">
        <title>the genome sequence of Hyalangium sp. s54d21.</title>
        <authorList>
            <person name="Zhang X."/>
        </authorList>
    </citation>
    <scope>NUCLEOTIDE SEQUENCE [LARGE SCALE GENOMIC DNA]</scope>
    <source>
        <strain evidence="3">s54d21</strain>
    </source>
</reference>
<dbReference type="GO" id="GO:0016787">
    <property type="term" value="F:hydrolase activity"/>
    <property type="evidence" value="ECO:0007669"/>
    <property type="project" value="UniProtKB-KW"/>
</dbReference>
<keyword evidence="2" id="KW-0378">Hydrolase</keyword>
<feature type="domain" description="AB hydrolase-1" evidence="1">
    <location>
        <begin position="82"/>
        <end position="272"/>
    </location>
</feature>
<dbReference type="InterPro" id="IPR029058">
    <property type="entry name" value="AB_hydrolase_fold"/>
</dbReference>
<dbReference type="PANTHER" id="PTHR43689:SF8">
    <property type="entry name" value="ALPHA_BETA-HYDROLASES SUPERFAMILY PROTEIN"/>
    <property type="match status" value="1"/>
</dbReference>
<gene>
    <name evidence="2" type="ORF">SYV04_07440</name>
</gene>
<dbReference type="Proteomes" id="UP001291309">
    <property type="component" value="Unassembled WGS sequence"/>
</dbReference>
<accession>A0ABU5GYS7</accession>
<organism evidence="2 3">
    <name type="scientific">Hyalangium rubrum</name>
    <dbReference type="NCBI Taxonomy" id="3103134"/>
    <lineage>
        <taxon>Bacteria</taxon>
        <taxon>Pseudomonadati</taxon>
        <taxon>Myxococcota</taxon>
        <taxon>Myxococcia</taxon>
        <taxon>Myxococcales</taxon>
        <taxon>Cystobacterineae</taxon>
        <taxon>Archangiaceae</taxon>
        <taxon>Hyalangium</taxon>
    </lineage>
</organism>
<dbReference type="Gene3D" id="3.40.50.1820">
    <property type="entry name" value="alpha/beta hydrolase"/>
    <property type="match status" value="1"/>
</dbReference>
<protein>
    <submittedName>
        <fullName evidence="2">Alpha/beta fold hydrolase</fullName>
    </submittedName>
</protein>
<proteinExistence type="predicted"/>
<evidence type="ECO:0000259" key="1">
    <source>
        <dbReference type="Pfam" id="PF12697"/>
    </source>
</evidence>
<dbReference type="RefSeq" id="WP_321544932.1">
    <property type="nucleotide sequence ID" value="NZ_JAXIVS010000002.1"/>
</dbReference>
<sequence>MAKNSTNVRKKMARLALRLTGRTLGTLAPEWAAQWGERLFCTPQRTAPSRTARAVLAQGQQRFLELCGERVAVWSWGEGPRVLLVHGWSGYGGQLTAFVAPLVAAGFSVVTFDAPGHGLSSGSRSSLPELARVIRAVAHATGGPHALVAHSIGAAASALALHQGLEVERAVLLSPPSDPRKAVAFFSREVALPGHAVKRMVARLEARLGRLEDYVVPRFAPALKTPVRIFHDVGDEEVRVESGEAIAQAWPGARLVRTQGLGHYRILYTPAVVSEAVAFITESRPRDAWPLVTAPLAEAAATPSLRSA</sequence>
<name>A0ABU5GYS7_9BACT</name>
<evidence type="ECO:0000313" key="2">
    <source>
        <dbReference type="EMBL" id="MDY7226211.1"/>
    </source>
</evidence>
<evidence type="ECO:0000313" key="3">
    <source>
        <dbReference type="Proteomes" id="UP001291309"/>
    </source>
</evidence>
<comment type="caution">
    <text evidence="2">The sequence shown here is derived from an EMBL/GenBank/DDBJ whole genome shotgun (WGS) entry which is preliminary data.</text>
</comment>
<dbReference type="PANTHER" id="PTHR43689">
    <property type="entry name" value="HYDROLASE"/>
    <property type="match status" value="1"/>
</dbReference>
<keyword evidence="3" id="KW-1185">Reference proteome</keyword>
<dbReference type="EMBL" id="JAXIVS010000002">
    <property type="protein sequence ID" value="MDY7226211.1"/>
    <property type="molecule type" value="Genomic_DNA"/>
</dbReference>